<dbReference type="SUPFAM" id="SSF50729">
    <property type="entry name" value="PH domain-like"/>
    <property type="match status" value="1"/>
</dbReference>
<dbReference type="PRINTS" id="PR00401">
    <property type="entry name" value="SH2DOMAIN"/>
</dbReference>
<evidence type="ECO:0000313" key="4">
    <source>
        <dbReference type="EnsemblMetazoa" id="RPRC005460-PA"/>
    </source>
</evidence>
<reference evidence="4" key="1">
    <citation type="submission" date="2015-05" db="UniProtKB">
        <authorList>
            <consortium name="EnsemblMetazoa"/>
        </authorList>
    </citation>
    <scope>IDENTIFICATION</scope>
</reference>
<keyword evidence="5" id="KW-1185">Reference proteome</keyword>
<proteinExistence type="inferred from homology"/>
<evidence type="ECO:0000256" key="1">
    <source>
        <dbReference type="ARBA" id="ARBA00010220"/>
    </source>
</evidence>
<dbReference type="EMBL" id="ACPB03015121">
    <property type="status" value="NOT_ANNOTATED_CDS"/>
    <property type="molecule type" value="Genomic_DNA"/>
</dbReference>
<dbReference type="Pfam" id="PF00017">
    <property type="entry name" value="SH2"/>
    <property type="match status" value="1"/>
</dbReference>
<dbReference type="FunCoup" id="T1HN36">
    <property type="interactions" value="792"/>
</dbReference>
<dbReference type="PROSITE" id="PS50003">
    <property type="entry name" value="PH_DOMAIN"/>
    <property type="match status" value="1"/>
</dbReference>
<dbReference type="Gene3D" id="3.30.505.10">
    <property type="entry name" value="SH2 domain"/>
    <property type="match status" value="1"/>
</dbReference>
<dbReference type="Gene3D" id="6.10.140.110">
    <property type="match status" value="1"/>
</dbReference>
<keyword evidence="3" id="KW-0727">SH2 domain</keyword>
<dbReference type="HOGENOM" id="CLU_014885_2_0_1"/>
<dbReference type="EnsemblMetazoa" id="RPRC005460-RA">
    <property type="protein sequence ID" value="RPRC005460-PA"/>
    <property type="gene ID" value="RPRC005460"/>
</dbReference>
<dbReference type="PANTHER" id="PTHR10872:SF2">
    <property type="entry name" value="LNK, ISOFORM D"/>
    <property type="match status" value="1"/>
</dbReference>
<dbReference type="InterPro" id="IPR030523">
    <property type="entry name" value="SH2B"/>
</dbReference>
<dbReference type="SUPFAM" id="SSF109805">
    <property type="entry name" value="Phenylalanine zipper"/>
    <property type="match status" value="1"/>
</dbReference>
<dbReference type="InterPro" id="IPR035057">
    <property type="entry name" value="SH2B1_SH2"/>
</dbReference>
<dbReference type="Gene3D" id="2.30.29.30">
    <property type="entry name" value="Pleckstrin-homology domain (PH domain)/Phosphotyrosine-binding domain (PTB)"/>
    <property type="match status" value="1"/>
</dbReference>
<dbReference type="GO" id="GO:0005886">
    <property type="term" value="C:plasma membrane"/>
    <property type="evidence" value="ECO:0007669"/>
    <property type="project" value="TreeGrafter"/>
</dbReference>
<dbReference type="PANTHER" id="PTHR10872">
    <property type="entry name" value="SH2B ADAPTER PROTEIN"/>
    <property type="match status" value="1"/>
</dbReference>
<dbReference type="InParanoid" id="T1HN36"/>
<protein>
    <recommendedName>
        <fullName evidence="6">Signal transduction protein lnk-realted</fullName>
    </recommendedName>
</protein>
<sequence length="481" mass="54244">MASASVESAGEDGTNWVEFCEKHARAAASNFAKSFICYVNSHNPNSSTLEHREFLSKFIDSFVEHFESELLKLKDKPNLTNGIAEHNDYFDSEAETRSPKLFHKPFFRRLSFKALKKVSDENDSSNGLTKSIKFDKHSKTRLAKIVVECRKEGIVNYLIGENPDGTQKWERCRLALVKTIGGYMLEFYSPPKSVKPKSGVFCFLITEARETTALEMPDHENTFVLKADNNMEYVIEAYDIDDMRSWLATVKYCMRSVNTGDSGSSSEAQLHEDPPELPPRLQDGATSNSNFELCSSQAEGENQEPEIDLSVTLQEYPWFHGTLPRAEAASLVLSTGTSGHGVFLVRQSETRKGEFVLTFNFHGRAKHLRMTINDTSQCRVQHLWFGTIFDMLEHFRQHPIPLESGGTADVTLTQYVVAAIQSPLSNLRNQGSAHTERRPPPTPEQREIIIHGGSIRTRTESMERVQETVGGRAIENTYSFV</sequence>
<evidence type="ECO:0000313" key="5">
    <source>
        <dbReference type="Proteomes" id="UP000015103"/>
    </source>
</evidence>
<dbReference type="CDD" id="cd10346">
    <property type="entry name" value="SH2_SH2B_family"/>
    <property type="match status" value="1"/>
</dbReference>
<comment type="similarity">
    <text evidence="1">Belongs to the SH2B adapter family.</text>
</comment>
<dbReference type="Proteomes" id="UP000015103">
    <property type="component" value="Unassembled WGS sequence"/>
</dbReference>
<accession>T1HN36</accession>
<dbReference type="GO" id="GO:0035556">
    <property type="term" value="P:intracellular signal transduction"/>
    <property type="evidence" value="ECO:0007669"/>
    <property type="project" value="TreeGrafter"/>
</dbReference>
<dbReference type="STRING" id="13249.T1HN36"/>
<dbReference type="PROSITE" id="PS50001">
    <property type="entry name" value="SH2"/>
    <property type="match status" value="1"/>
</dbReference>
<dbReference type="eggNOG" id="ENOG502QT43">
    <property type="taxonomic scope" value="Eukaryota"/>
</dbReference>
<organism evidence="4 5">
    <name type="scientific">Rhodnius prolixus</name>
    <name type="common">Triatomid bug</name>
    <dbReference type="NCBI Taxonomy" id="13249"/>
    <lineage>
        <taxon>Eukaryota</taxon>
        <taxon>Metazoa</taxon>
        <taxon>Ecdysozoa</taxon>
        <taxon>Arthropoda</taxon>
        <taxon>Hexapoda</taxon>
        <taxon>Insecta</taxon>
        <taxon>Pterygota</taxon>
        <taxon>Neoptera</taxon>
        <taxon>Paraneoptera</taxon>
        <taxon>Hemiptera</taxon>
        <taxon>Heteroptera</taxon>
        <taxon>Panheteroptera</taxon>
        <taxon>Cimicomorpha</taxon>
        <taxon>Reduviidae</taxon>
        <taxon>Triatominae</taxon>
        <taxon>Rhodnius</taxon>
    </lineage>
</organism>
<dbReference type="GO" id="GO:0005068">
    <property type="term" value="F:transmembrane receptor protein tyrosine kinase adaptor activity"/>
    <property type="evidence" value="ECO:0007669"/>
    <property type="project" value="TreeGrafter"/>
</dbReference>
<dbReference type="InterPro" id="IPR036860">
    <property type="entry name" value="SH2_dom_sf"/>
</dbReference>
<dbReference type="InterPro" id="IPR001849">
    <property type="entry name" value="PH_domain"/>
</dbReference>
<dbReference type="InterPro" id="IPR015012">
    <property type="entry name" value="Phe_ZIP"/>
</dbReference>
<dbReference type="Pfam" id="PF08916">
    <property type="entry name" value="Phe_ZIP"/>
    <property type="match status" value="1"/>
</dbReference>
<evidence type="ECO:0008006" key="6">
    <source>
        <dbReference type="Google" id="ProtNLM"/>
    </source>
</evidence>
<dbReference type="SUPFAM" id="SSF55550">
    <property type="entry name" value="SH2 domain"/>
    <property type="match status" value="1"/>
</dbReference>
<evidence type="ECO:0000256" key="3">
    <source>
        <dbReference type="ARBA" id="ARBA00022999"/>
    </source>
</evidence>
<keyword evidence="2" id="KW-0597">Phosphoprotein</keyword>
<dbReference type="InterPro" id="IPR036290">
    <property type="entry name" value="Phe_ZIP_sf"/>
</dbReference>
<dbReference type="SMART" id="SM00252">
    <property type="entry name" value="SH2"/>
    <property type="match status" value="1"/>
</dbReference>
<dbReference type="CDD" id="cd01231">
    <property type="entry name" value="PH_SH2B_family"/>
    <property type="match status" value="1"/>
</dbReference>
<dbReference type="AlphaFoldDB" id="T1HN36"/>
<name>T1HN36_RHOPR</name>
<dbReference type="FunFam" id="3.30.505.10:FF:000008">
    <property type="entry name" value="SH2B adapter protein 1 isoform 2"/>
    <property type="match status" value="1"/>
</dbReference>
<dbReference type="InterPro" id="IPR000980">
    <property type="entry name" value="SH2"/>
</dbReference>
<dbReference type="OMA" id="TQKWEKS"/>
<dbReference type="InterPro" id="IPR011993">
    <property type="entry name" value="PH-like_dom_sf"/>
</dbReference>
<evidence type="ECO:0000256" key="2">
    <source>
        <dbReference type="ARBA" id="ARBA00022553"/>
    </source>
</evidence>
<dbReference type="VEuPathDB" id="VectorBase:RPRC005460"/>
<dbReference type="FunFam" id="2.30.29.30:FF:000354">
    <property type="entry name" value="Lnk, isoform D"/>
    <property type="match status" value="1"/>
</dbReference>